<feature type="transmembrane region" description="Helical" evidence="2">
    <location>
        <begin position="243"/>
        <end position="262"/>
    </location>
</feature>
<name>A0ABV6L652_9SPHI</name>
<keyword evidence="2" id="KW-1133">Transmembrane helix</keyword>
<dbReference type="RefSeq" id="WP_377022764.1">
    <property type="nucleotide sequence ID" value="NZ_JBHLTS010000021.1"/>
</dbReference>
<dbReference type="Gene3D" id="1.10.390.10">
    <property type="entry name" value="Neutral Protease Domain 2"/>
    <property type="match status" value="1"/>
</dbReference>
<evidence type="ECO:0000256" key="1">
    <source>
        <dbReference type="SAM" id="MobiDB-lite"/>
    </source>
</evidence>
<feature type="transmembrane region" description="Helical" evidence="2">
    <location>
        <begin position="566"/>
        <end position="584"/>
    </location>
</feature>
<feature type="transmembrane region" description="Helical" evidence="2">
    <location>
        <begin position="469"/>
        <end position="491"/>
    </location>
</feature>
<evidence type="ECO:0000313" key="4">
    <source>
        <dbReference type="Proteomes" id="UP001589828"/>
    </source>
</evidence>
<gene>
    <name evidence="3" type="ORF">ACFFGT_11955</name>
</gene>
<reference evidence="3 4" key="1">
    <citation type="submission" date="2024-09" db="EMBL/GenBank/DDBJ databases">
        <authorList>
            <person name="Sun Q."/>
            <person name="Mori K."/>
        </authorList>
    </citation>
    <scope>NUCLEOTIDE SEQUENCE [LARGE SCALE GENOMIC DNA]</scope>
    <source>
        <strain evidence="3 4">NCAIM B.02415</strain>
    </source>
</reference>
<feature type="transmembrane region" description="Helical" evidence="2">
    <location>
        <begin position="524"/>
        <end position="545"/>
    </location>
</feature>
<accession>A0ABV6L652</accession>
<dbReference type="EMBL" id="JBHLTS010000021">
    <property type="protein sequence ID" value="MFC0514921.1"/>
    <property type="molecule type" value="Genomic_DNA"/>
</dbReference>
<feature type="transmembrane region" description="Helical" evidence="2">
    <location>
        <begin position="318"/>
        <end position="338"/>
    </location>
</feature>
<dbReference type="Proteomes" id="UP001589828">
    <property type="component" value="Unassembled WGS sequence"/>
</dbReference>
<dbReference type="InterPro" id="IPR027268">
    <property type="entry name" value="Peptidase_M4/M1_CTD_sf"/>
</dbReference>
<feature type="transmembrane region" description="Helical" evidence="2">
    <location>
        <begin position="176"/>
        <end position="195"/>
    </location>
</feature>
<feature type="region of interest" description="Disordered" evidence="1">
    <location>
        <begin position="753"/>
        <end position="775"/>
    </location>
</feature>
<organism evidence="3 4">
    <name type="scientific">Mucilaginibacter angelicae</name>
    <dbReference type="NCBI Taxonomy" id="869718"/>
    <lineage>
        <taxon>Bacteria</taxon>
        <taxon>Pseudomonadati</taxon>
        <taxon>Bacteroidota</taxon>
        <taxon>Sphingobacteriia</taxon>
        <taxon>Sphingobacteriales</taxon>
        <taxon>Sphingobacteriaceae</taxon>
        <taxon>Mucilaginibacter</taxon>
    </lineage>
</organism>
<comment type="caution">
    <text evidence="3">The sequence shown here is derived from an EMBL/GenBank/DDBJ whole genome shotgun (WGS) entry which is preliminary data.</text>
</comment>
<feature type="transmembrane region" description="Helical" evidence="2">
    <location>
        <begin position="145"/>
        <end position="169"/>
    </location>
</feature>
<evidence type="ECO:0000313" key="3">
    <source>
        <dbReference type="EMBL" id="MFC0514921.1"/>
    </source>
</evidence>
<dbReference type="SUPFAM" id="SSF55486">
    <property type="entry name" value="Metalloproteases ('zincins'), catalytic domain"/>
    <property type="match status" value="1"/>
</dbReference>
<keyword evidence="4" id="KW-1185">Reference proteome</keyword>
<feature type="transmembrane region" description="Helical" evidence="2">
    <location>
        <begin position="49"/>
        <end position="75"/>
    </location>
</feature>
<evidence type="ECO:0000256" key="2">
    <source>
        <dbReference type="SAM" id="Phobius"/>
    </source>
</evidence>
<feature type="transmembrane region" description="Helical" evidence="2">
    <location>
        <begin position="16"/>
        <end position="37"/>
    </location>
</feature>
<keyword evidence="2" id="KW-0812">Transmembrane</keyword>
<protein>
    <recommendedName>
        <fullName evidence="5">ABC-type transport system involved in multi-copper enzyme maturation, permease component</fullName>
    </recommendedName>
</protein>
<keyword evidence="2" id="KW-0472">Membrane</keyword>
<evidence type="ECO:0008006" key="5">
    <source>
        <dbReference type="Google" id="ProtNLM"/>
    </source>
</evidence>
<feature type="transmembrane region" description="Helical" evidence="2">
    <location>
        <begin position="350"/>
        <end position="372"/>
    </location>
</feature>
<sequence>MKIFLFEIRNRVRRPAFYLYFLAVLLFTLFAFATGSLPVGEKEHINSPFLIAFWCAGITMMMMLISSSVMGAAIYRDIEYQTKDYYLTYPITKAGYFWGRYFGSFVFMLIIALAILLGIYLGTIIGPAIGKTDHAQYGPNHLQYYLYPFFTIALPNLFFTSSLFFGLVAITRNVKVIYFGGILLFLFYFIALFFLNHTNNTTVIGISDPFGMNGIRYQMNNATATEQNNNLILISGPMAINRALWPGLGLIILLFTYIRFNFEKFFSGKRDKASIDEVTARTAGKVLKTPAVSFTGKYERRVLSNLVKLELLNIIRDNYFWIIVGSGSLFLAFVFWLGERNYNIPDLPRTVMLLGIFNDAFPFFIFFIIMFYTGETLQRDKLTRYAFINDSLPPPNRVLNGSKLIPLLIIGAGLSFLPLIIGVIVQLIKGYTELNLAAYFSYIGFILLPKLLLIVVFCYLVHVLINNKFAAYAVGVTLWVGVFFMETTGIFNYHLLLYSYTPNSAISDMDGMGHMVGPISWFNLYWLLGGGILIIVSALFYNRGASSSFKERLSLAHQRFDKRTRLFAAVLLPLFLLIGAYNYYNVSYLNNYLTQGEQVDRAAIYEKTLKKYQSLPLPKVTRIKMKADIFPDKQQEFVQAFVTVVNKTDKPISKMLLDADDLHYSLSINGKAVPFTNPLFYSRGIFNWFRPKQDTSDFRLYQLEQPLAPGDSTVLEVNSSVTHQGFTNGLYSVNLLHNGTFFTGGLPGLGYDDDDELSSPYERKKAGLPPKEQEGEIAQNDPVGIRTLKAGKSADLLSLDVTVSTSGDQTIVTHGELIKQWKQNGRNYFHYVQDKPGMYVPLGIISARFADSRDSIMLGHKIYIDILHHPAHNENTGRFIAAYKEALKYYALVYGAYPFKNIRLAETSNYGPRETSTTTLDTYAEYNGWHAHFTNPNEFDYLYFTTARNMAQQWWRFQVAPNNTAGSLIIPEGLSNYDALVMAEKKYGKANMRSIMLDQLWYYLFVRRRLEEKEHPLIRANQWFEWSGKASVAMYGLRNLIGEDSLNNALREFKNAYAFKSQPPFAGANDLYRYLQKHVPDSLQYYLTDTWQKVTLYDSKVNSVSATKITGKNEYNVAVTINIDKVWIDGKGNDVPAANMNDYIDIGIFAADSSDKYGRNQANLLYLKKYKLTRGQHRFNIIVKGKPNAVGVDPFGTLVDRNPNDNMKTIDQVN</sequence>
<feature type="transmembrane region" description="Helical" evidence="2">
    <location>
        <begin position="101"/>
        <end position="125"/>
    </location>
</feature>
<feature type="transmembrane region" description="Helical" evidence="2">
    <location>
        <begin position="404"/>
        <end position="428"/>
    </location>
</feature>
<proteinExistence type="predicted"/>
<feature type="transmembrane region" description="Helical" evidence="2">
    <location>
        <begin position="440"/>
        <end position="462"/>
    </location>
</feature>